<dbReference type="AlphaFoldDB" id="A0A8X6RYC8"/>
<name>A0A8X6RYC8_TRICX</name>
<comment type="caution">
    <text evidence="1">The sequence shown here is derived from an EMBL/GenBank/DDBJ whole genome shotgun (WGS) entry which is preliminary data.</text>
</comment>
<evidence type="ECO:0000313" key="1">
    <source>
        <dbReference type="EMBL" id="GFY03389.1"/>
    </source>
</evidence>
<dbReference type="Proteomes" id="UP000887159">
    <property type="component" value="Unassembled WGS sequence"/>
</dbReference>
<reference evidence="1" key="1">
    <citation type="submission" date="2020-08" db="EMBL/GenBank/DDBJ databases">
        <title>Multicomponent nature underlies the extraordinary mechanical properties of spider dragline silk.</title>
        <authorList>
            <person name="Kono N."/>
            <person name="Nakamura H."/>
            <person name="Mori M."/>
            <person name="Yoshida Y."/>
            <person name="Ohtoshi R."/>
            <person name="Malay A.D."/>
            <person name="Moran D.A.P."/>
            <person name="Tomita M."/>
            <person name="Numata K."/>
            <person name="Arakawa K."/>
        </authorList>
    </citation>
    <scope>NUCLEOTIDE SEQUENCE</scope>
</reference>
<keyword evidence="2" id="KW-1185">Reference proteome</keyword>
<accession>A0A8X6RYC8</accession>
<evidence type="ECO:0000313" key="2">
    <source>
        <dbReference type="Proteomes" id="UP000887159"/>
    </source>
</evidence>
<protein>
    <submittedName>
        <fullName evidence="1">Uncharacterized protein</fullName>
    </submittedName>
</protein>
<dbReference type="EMBL" id="BMAU01021236">
    <property type="protein sequence ID" value="GFY03389.1"/>
    <property type="molecule type" value="Genomic_DNA"/>
</dbReference>
<sequence length="210" mass="23498">RGSLVVKVTDSWLVFDEFEPTTADLAVQVGDVCQICLELKYPSSGVEVGRGGPAPFDPRTGTGPWITGLRDTNTTAVGVAPRNFELWSRDKDDTLALALRFPRFYTMPNVKIFGPDRFNVHKPIYTAGFLHVSLTCNSKPDHARVQDYNHTSTVVDKLLYEGCSDRCTLLTQVLIMVMDSWLTCHEFEPSTAEDPPSRYSLNMLRLDVLP</sequence>
<feature type="non-terminal residue" evidence="1">
    <location>
        <position position="1"/>
    </location>
</feature>
<organism evidence="1 2">
    <name type="scientific">Trichonephila clavipes</name>
    <name type="common">Golden silk orbweaver</name>
    <name type="synonym">Nephila clavipes</name>
    <dbReference type="NCBI Taxonomy" id="2585209"/>
    <lineage>
        <taxon>Eukaryota</taxon>
        <taxon>Metazoa</taxon>
        <taxon>Ecdysozoa</taxon>
        <taxon>Arthropoda</taxon>
        <taxon>Chelicerata</taxon>
        <taxon>Arachnida</taxon>
        <taxon>Araneae</taxon>
        <taxon>Araneomorphae</taxon>
        <taxon>Entelegynae</taxon>
        <taxon>Araneoidea</taxon>
        <taxon>Nephilidae</taxon>
        <taxon>Trichonephila</taxon>
    </lineage>
</organism>
<gene>
    <name evidence="1" type="ORF">TNCV_1173471</name>
</gene>
<proteinExistence type="predicted"/>